<sequence>MKTAYALLSLLLLATSVPAFAEQLVVVAGPDSDISRLSIEELSDLYLGKRSTDHEGRQLTVYDLDDLAVRSDFCRSALSMSLLQLRAYRAKQVFTGRGRPPRQLAVEELIERVKNNPQAIGYLPRDRAGGLTIVHSF</sequence>
<evidence type="ECO:0008006" key="5">
    <source>
        <dbReference type="Google" id="ProtNLM"/>
    </source>
</evidence>
<accession>A0A1H3CBV8</accession>
<reference evidence="3 4" key="1">
    <citation type="submission" date="2016-10" db="EMBL/GenBank/DDBJ databases">
        <authorList>
            <person name="de Groot N.N."/>
        </authorList>
    </citation>
    <scope>NUCLEOTIDE SEQUENCE [LARGE SCALE GENOMIC DNA]</scope>
    <source>
        <strain evidence="3 4">CGMCC 1.7059</strain>
    </source>
</reference>
<dbReference type="STRING" id="488533.SAMN04487960_10412"/>
<dbReference type="SUPFAM" id="SSF53850">
    <property type="entry name" value="Periplasmic binding protein-like II"/>
    <property type="match status" value="1"/>
</dbReference>
<proteinExistence type="predicted"/>
<protein>
    <recommendedName>
        <fullName evidence="5">Phosphate ABC transporter substrate-binding protein</fullName>
    </recommendedName>
</protein>
<feature type="chain" id="PRO_5015065420" description="Phosphate ABC transporter substrate-binding protein" evidence="1">
    <location>
        <begin position="22"/>
        <end position="137"/>
    </location>
</feature>
<name>A0A1H3CBV8_9GAMM</name>
<evidence type="ECO:0000313" key="3">
    <source>
        <dbReference type="EMBL" id="SDX51530.1"/>
    </source>
</evidence>
<evidence type="ECO:0000313" key="2">
    <source>
        <dbReference type="EMBL" id="SDW73884.1"/>
    </source>
</evidence>
<keyword evidence="1" id="KW-0732">Signal</keyword>
<keyword evidence="4" id="KW-1185">Reference proteome</keyword>
<evidence type="ECO:0000313" key="4">
    <source>
        <dbReference type="Proteomes" id="UP000199675"/>
    </source>
</evidence>
<feature type="signal peptide" evidence="1">
    <location>
        <begin position="1"/>
        <end position="21"/>
    </location>
</feature>
<dbReference type="Proteomes" id="UP000199675">
    <property type="component" value="Unassembled WGS sequence"/>
</dbReference>
<dbReference type="EMBL" id="FNNE01000010">
    <property type="protein sequence ID" value="SDX51530.1"/>
    <property type="molecule type" value="Genomic_DNA"/>
</dbReference>
<organism evidence="3 4">
    <name type="scientific">Marinobacter mobilis</name>
    <dbReference type="NCBI Taxonomy" id="488533"/>
    <lineage>
        <taxon>Bacteria</taxon>
        <taxon>Pseudomonadati</taxon>
        <taxon>Pseudomonadota</taxon>
        <taxon>Gammaproteobacteria</taxon>
        <taxon>Pseudomonadales</taxon>
        <taxon>Marinobacteraceae</taxon>
        <taxon>Marinobacter</taxon>
    </lineage>
</organism>
<dbReference type="AlphaFoldDB" id="A0A1H3CBV8"/>
<dbReference type="EMBL" id="FNNE01000004">
    <property type="protein sequence ID" value="SDW73884.1"/>
    <property type="molecule type" value="Genomic_DNA"/>
</dbReference>
<dbReference type="RefSeq" id="WP_091812273.1">
    <property type="nucleotide sequence ID" value="NZ_FNNE01000004.1"/>
</dbReference>
<gene>
    <name evidence="2" type="ORF">SAMN04487960_10412</name>
    <name evidence="3" type="ORF">SAMN04487960_110111</name>
</gene>
<evidence type="ECO:0000256" key="1">
    <source>
        <dbReference type="SAM" id="SignalP"/>
    </source>
</evidence>
<dbReference type="OrthoDB" id="5368544at2"/>